<reference evidence="2" key="1">
    <citation type="submission" date="2018-01" db="EMBL/GenBank/DDBJ databases">
        <title>An insight into the sialome of Amazonian anophelines.</title>
        <authorList>
            <person name="Ribeiro J.M."/>
            <person name="Scarpassa V."/>
            <person name="Calvo E."/>
        </authorList>
    </citation>
    <scope>NUCLEOTIDE SEQUENCE</scope>
    <source>
        <tissue evidence="2">Salivary glands</tissue>
    </source>
</reference>
<keyword evidence="1" id="KW-0812">Transmembrane</keyword>
<proteinExistence type="predicted"/>
<sequence>MCRVAFTCYVFLFCDGFIVSVLFLVLILSRAPTVNSCSHGTASISFAARPSVRPSTFVHSVRIFVSGPLKTSDGIGGPFRL</sequence>
<evidence type="ECO:0000313" key="2">
    <source>
        <dbReference type="EMBL" id="MBW31195.1"/>
    </source>
</evidence>
<protein>
    <submittedName>
        <fullName evidence="2">Putative secreted peptide</fullName>
    </submittedName>
</protein>
<name>A0A2M3ZRS4_9DIPT</name>
<keyword evidence="1" id="KW-0472">Membrane</keyword>
<keyword evidence="1" id="KW-1133">Transmembrane helix</keyword>
<dbReference type="EMBL" id="GGFM01010444">
    <property type="protein sequence ID" value="MBW31195.1"/>
    <property type="molecule type" value="Transcribed_RNA"/>
</dbReference>
<feature type="transmembrane region" description="Helical" evidence="1">
    <location>
        <begin position="7"/>
        <end position="28"/>
    </location>
</feature>
<organism evidence="2">
    <name type="scientific">Anopheles braziliensis</name>
    <dbReference type="NCBI Taxonomy" id="58242"/>
    <lineage>
        <taxon>Eukaryota</taxon>
        <taxon>Metazoa</taxon>
        <taxon>Ecdysozoa</taxon>
        <taxon>Arthropoda</taxon>
        <taxon>Hexapoda</taxon>
        <taxon>Insecta</taxon>
        <taxon>Pterygota</taxon>
        <taxon>Neoptera</taxon>
        <taxon>Endopterygota</taxon>
        <taxon>Diptera</taxon>
        <taxon>Nematocera</taxon>
        <taxon>Culicoidea</taxon>
        <taxon>Culicidae</taxon>
        <taxon>Anophelinae</taxon>
        <taxon>Anopheles</taxon>
    </lineage>
</organism>
<accession>A0A2M3ZRS4</accession>
<dbReference type="AlphaFoldDB" id="A0A2M3ZRS4"/>
<evidence type="ECO:0000256" key="1">
    <source>
        <dbReference type="SAM" id="Phobius"/>
    </source>
</evidence>